<dbReference type="EMBL" id="CP022315">
    <property type="protein sequence ID" value="ASK63314.1"/>
    <property type="molecule type" value="Genomic_DNA"/>
</dbReference>
<feature type="transmembrane region" description="Helical" evidence="1">
    <location>
        <begin position="145"/>
        <end position="162"/>
    </location>
</feature>
<keyword evidence="1" id="KW-0812">Transmembrane</keyword>
<keyword evidence="3" id="KW-0645">Protease</keyword>
<keyword evidence="3" id="KW-0378">Hydrolase</keyword>
<accession>A0A220U4V5</accession>
<dbReference type="Proteomes" id="UP000198312">
    <property type="component" value="Chromosome"/>
</dbReference>
<dbReference type="AlphaFoldDB" id="A0A220U4V5"/>
<proteinExistence type="predicted"/>
<evidence type="ECO:0000256" key="1">
    <source>
        <dbReference type="SAM" id="Phobius"/>
    </source>
</evidence>
<keyword evidence="3" id="KW-0482">Metalloprotease</keyword>
<keyword evidence="4" id="KW-1185">Reference proteome</keyword>
<keyword evidence="1" id="KW-1133">Transmembrane helix</keyword>
<dbReference type="RefSeq" id="WP_089062573.1">
    <property type="nucleotide sequence ID" value="NZ_CP022315.1"/>
</dbReference>
<dbReference type="GO" id="GO:0008237">
    <property type="term" value="F:metallopeptidase activity"/>
    <property type="evidence" value="ECO:0007669"/>
    <property type="project" value="UniProtKB-KW"/>
</dbReference>
<evidence type="ECO:0000313" key="3">
    <source>
        <dbReference type="EMBL" id="ASK63314.1"/>
    </source>
</evidence>
<feature type="transmembrane region" description="Helical" evidence="1">
    <location>
        <begin position="168"/>
        <end position="187"/>
    </location>
</feature>
<name>A0A220U4V5_9BACI</name>
<feature type="domain" description="CAAX prenyl protease 2/Lysostaphin resistance protein A-like" evidence="2">
    <location>
        <begin position="98"/>
        <end position="180"/>
    </location>
</feature>
<dbReference type="GO" id="GO:0080120">
    <property type="term" value="P:CAAX-box protein maturation"/>
    <property type="evidence" value="ECO:0007669"/>
    <property type="project" value="UniProtKB-ARBA"/>
</dbReference>
<evidence type="ECO:0000259" key="2">
    <source>
        <dbReference type="Pfam" id="PF02517"/>
    </source>
</evidence>
<gene>
    <name evidence="3" type="ORF">CFK37_14695</name>
</gene>
<dbReference type="KEGG" id="vil:CFK37_14695"/>
<feature type="transmembrane region" description="Helical" evidence="1">
    <location>
        <begin position="51"/>
        <end position="72"/>
    </location>
</feature>
<feature type="transmembrane region" description="Helical" evidence="1">
    <location>
        <begin position="118"/>
        <end position="138"/>
    </location>
</feature>
<dbReference type="OrthoDB" id="1523022at2"/>
<feature type="transmembrane region" description="Helical" evidence="1">
    <location>
        <begin position="20"/>
        <end position="39"/>
    </location>
</feature>
<organism evidence="3 4">
    <name type="scientific">Virgibacillus phasianinus</name>
    <dbReference type="NCBI Taxonomy" id="2017483"/>
    <lineage>
        <taxon>Bacteria</taxon>
        <taxon>Bacillati</taxon>
        <taxon>Bacillota</taxon>
        <taxon>Bacilli</taxon>
        <taxon>Bacillales</taxon>
        <taxon>Bacillaceae</taxon>
        <taxon>Virgibacillus</taxon>
    </lineage>
</organism>
<protein>
    <submittedName>
        <fullName evidence="3">CPBP family intramembrane metalloprotease</fullName>
    </submittedName>
</protein>
<keyword evidence="1" id="KW-0472">Membrane</keyword>
<reference evidence="3 4" key="1">
    <citation type="submission" date="2017-07" db="EMBL/GenBank/DDBJ databases">
        <title>Virgibacillus sp. LM2416.</title>
        <authorList>
            <person name="Tak E.J."/>
            <person name="Bae J.-W."/>
        </authorList>
    </citation>
    <scope>NUCLEOTIDE SEQUENCE [LARGE SCALE GENOMIC DNA]</scope>
    <source>
        <strain evidence="3 4">LM2416</strain>
    </source>
</reference>
<dbReference type="Pfam" id="PF02517">
    <property type="entry name" value="Rce1-like"/>
    <property type="match status" value="1"/>
</dbReference>
<dbReference type="InterPro" id="IPR003675">
    <property type="entry name" value="Rce1/LyrA-like_dom"/>
</dbReference>
<evidence type="ECO:0000313" key="4">
    <source>
        <dbReference type="Proteomes" id="UP000198312"/>
    </source>
</evidence>
<dbReference type="GO" id="GO:0004175">
    <property type="term" value="F:endopeptidase activity"/>
    <property type="evidence" value="ECO:0007669"/>
    <property type="project" value="UniProtKB-ARBA"/>
</dbReference>
<dbReference type="GO" id="GO:0006508">
    <property type="term" value="P:proteolysis"/>
    <property type="evidence" value="ECO:0007669"/>
    <property type="project" value="UniProtKB-KW"/>
</dbReference>
<sequence>MRKQSDIIKQLSDHDLKVQLIISQLVLIFIGFFLSNFLFDSLAMWMDYLTFSIFDVLYYGVIPGILIVLFDLACMYTFPKKHYDDGGINERIFSNLSVGEIFFLTLLISIAEELLFRGVLQTSFGYSVASLLFALVHFRYLQKPVLLVSILFVSFYIGYIFVLTESLLVTIVAHFMVDFILGLVIRFQKRGAKYD</sequence>
<feature type="transmembrane region" description="Helical" evidence="1">
    <location>
        <begin position="92"/>
        <end position="112"/>
    </location>
</feature>